<dbReference type="InterPro" id="IPR034058">
    <property type="entry name" value="TagA/B/C/D_pept_dom"/>
</dbReference>
<dbReference type="GO" id="GO:0004252">
    <property type="term" value="F:serine-type endopeptidase activity"/>
    <property type="evidence" value="ECO:0007669"/>
    <property type="project" value="UniProtKB-UniRule"/>
</dbReference>
<dbReference type="InterPro" id="IPR015500">
    <property type="entry name" value="Peptidase_S8_subtilisin-rel"/>
</dbReference>
<dbReference type="InterPro" id="IPR026444">
    <property type="entry name" value="Secre_tail"/>
</dbReference>
<dbReference type="GO" id="GO:0006508">
    <property type="term" value="P:proteolysis"/>
    <property type="evidence" value="ECO:0007669"/>
    <property type="project" value="UniProtKB-KW"/>
</dbReference>
<accession>A0A364RID5</accession>
<feature type="active site" description="Charge relay system" evidence="5">
    <location>
        <position position="389"/>
    </location>
</feature>
<name>A0A364RID5_9BACT</name>
<reference evidence="10 11" key="2">
    <citation type="submission" date="2018-07" db="EMBL/GenBank/DDBJ databases">
        <title>Pontibacter sp. 2b14 genomic sequence and assembly.</title>
        <authorList>
            <person name="Du Z.-J."/>
        </authorList>
    </citation>
    <scope>NUCLEOTIDE SEQUENCE [LARGE SCALE GENOMIC DNA]</scope>
    <source>
        <strain evidence="10 11">2b14</strain>
    </source>
</reference>
<evidence type="ECO:0000259" key="7">
    <source>
        <dbReference type="Pfam" id="PF00082"/>
    </source>
</evidence>
<dbReference type="InterPro" id="IPR045474">
    <property type="entry name" value="GEVED"/>
</dbReference>
<dbReference type="CDD" id="cd04842">
    <property type="entry name" value="Peptidases_S8_Kp43_protease"/>
    <property type="match status" value="1"/>
</dbReference>
<keyword evidence="4 5" id="KW-0720">Serine protease</keyword>
<dbReference type="SUPFAM" id="SSF49785">
    <property type="entry name" value="Galactose-binding domain-like"/>
    <property type="match status" value="1"/>
</dbReference>
<dbReference type="InterPro" id="IPR023828">
    <property type="entry name" value="Peptidase_S8_Ser-AS"/>
</dbReference>
<evidence type="ECO:0000256" key="1">
    <source>
        <dbReference type="ARBA" id="ARBA00011073"/>
    </source>
</evidence>
<evidence type="ECO:0000313" key="10">
    <source>
        <dbReference type="EMBL" id="RAU84110.1"/>
    </source>
</evidence>
<evidence type="ECO:0000259" key="8">
    <source>
        <dbReference type="Pfam" id="PF18962"/>
    </source>
</evidence>
<dbReference type="AlphaFoldDB" id="A0A364RID5"/>
<dbReference type="PRINTS" id="PR00723">
    <property type="entry name" value="SUBTILISIN"/>
</dbReference>
<feature type="signal peptide" evidence="6">
    <location>
        <begin position="1"/>
        <end position="21"/>
    </location>
</feature>
<evidence type="ECO:0000256" key="3">
    <source>
        <dbReference type="ARBA" id="ARBA00022801"/>
    </source>
</evidence>
<dbReference type="Pfam" id="PF18962">
    <property type="entry name" value="Por_Secre_tail"/>
    <property type="match status" value="1"/>
</dbReference>
<keyword evidence="2 5" id="KW-0645">Protease</keyword>
<dbReference type="SUPFAM" id="SSF52743">
    <property type="entry name" value="Subtilisin-like"/>
    <property type="match status" value="1"/>
</dbReference>
<comment type="caution">
    <text evidence="10">The sequence shown here is derived from an EMBL/GenBank/DDBJ whole genome shotgun (WGS) entry which is preliminary data.</text>
</comment>
<evidence type="ECO:0000256" key="5">
    <source>
        <dbReference type="PROSITE-ProRule" id="PRU01240"/>
    </source>
</evidence>
<feature type="chain" id="PRO_5017015995" evidence="6">
    <location>
        <begin position="22"/>
        <end position="1252"/>
    </location>
</feature>
<organism evidence="10 11">
    <name type="scientific">Pontibacter arcticus</name>
    <dbReference type="NCBI Taxonomy" id="2080288"/>
    <lineage>
        <taxon>Bacteria</taxon>
        <taxon>Pseudomonadati</taxon>
        <taxon>Bacteroidota</taxon>
        <taxon>Cytophagia</taxon>
        <taxon>Cytophagales</taxon>
        <taxon>Hymenobacteraceae</taxon>
        <taxon>Pontibacter</taxon>
    </lineage>
</organism>
<reference evidence="10 11" key="1">
    <citation type="submission" date="2018-06" db="EMBL/GenBank/DDBJ databases">
        <authorList>
            <person name="Liu Z.-W."/>
        </authorList>
    </citation>
    <scope>NUCLEOTIDE SEQUENCE [LARGE SCALE GENOMIC DNA]</scope>
    <source>
        <strain evidence="10 11">2b14</strain>
    </source>
</reference>
<keyword evidence="11" id="KW-1185">Reference proteome</keyword>
<dbReference type="PROSITE" id="PS51892">
    <property type="entry name" value="SUBTILASE"/>
    <property type="match status" value="1"/>
</dbReference>
<feature type="domain" description="Peptidase S8/S53" evidence="7">
    <location>
        <begin position="147"/>
        <end position="444"/>
    </location>
</feature>
<dbReference type="RefSeq" id="WP_112304349.1">
    <property type="nucleotide sequence ID" value="NZ_QMDV01000001.1"/>
</dbReference>
<dbReference type="Gene3D" id="2.60.120.380">
    <property type="match status" value="1"/>
</dbReference>
<feature type="domain" description="Secretion system C-terminal sorting" evidence="8">
    <location>
        <begin position="1177"/>
        <end position="1250"/>
    </location>
</feature>
<dbReference type="OrthoDB" id="9792152at2"/>
<evidence type="ECO:0000256" key="6">
    <source>
        <dbReference type="SAM" id="SignalP"/>
    </source>
</evidence>
<dbReference type="Gene3D" id="3.40.50.200">
    <property type="entry name" value="Peptidase S8/S53 domain"/>
    <property type="match status" value="1"/>
</dbReference>
<dbReference type="PROSITE" id="PS00138">
    <property type="entry name" value="SUBTILASE_SER"/>
    <property type="match status" value="1"/>
</dbReference>
<dbReference type="PANTHER" id="PTHR43399">
    <property type="entry name" value="SUBTILISIN-RELATED"/>
    <property type="match status" value="1"/>
</dbReference>
<dbReference type="Pfam" id="PF00082">
    <property type="entry name" value="Peptidase_S8"/>
    <property type="match status" value="1"/>
</dbReference>
<gene>
    <name evidence="10" type="ORF">DP923_03415</name>
</gene>
<comment type="similarity">
    <text evidence="1 5">Belongs to the peptidase S8 family.</text>
</comment>
<feature type="domain" description="GEVED" evidence="9">
    <location>
        <begin position="663"/>
        <end position="741"/>
    </location>
</feature>
<dbReference type="Pfam" id="PF20009">
    <property type="entry name" value="GEVED"/>
    <property type="match status" value="1"/>
</dbReference>
<evidence type="ECO:0000313" key="11">
    <source>
        <dbReference type="Proteomes" id="UP000251692"/>
    </source>
</evidence>
<dbReference type="NCBIfam" id="TIGR04183">
    <property type="entry name" value="Por_Secre_tail"/>
    <property type="match status" value="1"/>
</dbReference>
<dbReference type="InterPro" id="IPR051048">
    <property type="entry name" value="Peptidase_S8/S53_subtilisin"/>
</dbReference>
<dbReference type="PANTHER" id="PTHR43399:SF4">
    <property type="entry name" value="CELL WALL-ASSOCIATED PROTEASE"/>
    <property type="match status" value="1"/>
</dbReference>
<sequence length="1252" mass="132815">MKRRGLWLVALAIIFATQSRAQQGSTPVRTNATALSKIAVSAEKDYKLNRGKALEMARQNGWVVQKTYADGTHISLQGIDTRGLPIYYITYNNTRAAATTRTDQLWAGGALGLSLSGSSSSVAEKLAIWDGGAIRATHQELRNRIIQKDNATEINDHATHVAGTMAAKGVNASAKGMAHGITKLQAYDFDNDVSEIAAAAKDLLVSNHSYGSITGWHFNDDRKGTKEDPNWEWWGDTGISTKEDYKFGYYDQTAAKWDQIAYNAPYLLMVKSAGNNRSENGPKEGEPYFQRNGSGKFELVASRGKDISSNNGYDIISTYGTAKNILTVGAVASITNGYAQASDVVAAGFSSFGPTDDGRIKPDLVGNGTSILSASSEGDKMYKITSGTSMSAPNVSGTLLLLQEHYANLNKGSIMRAATLKGLAIHTADEAGPAPGPDYQFGWGLLNAAKAATLLSNTNKTHLLQENTLQQGQVYTLKVTASGAGPLVATISWTDPESTVLEANASVLNNRSARLVNDLDISIQRESTTYLPWILDPTKPDAAAKPGNNILDNVEQILVSDAVPGETYTITIKHKGTLTKGPQNYSLLVSGVGGAAYCSSAPASEIGASIKKLTLGVSMISFPDACATYQNLTATTLTLTRGQANAMALELGSCGAAASKIAKVYVDWNNDGDFTDANEEAAVSGVILGDGTFNASITPPASVAVGDKTRMRVVVQESINAADVTSCGTYTRGETQDYVVQFAKPAVDIAVSTVSANGTSLCANPAQKVKVILRNEGTAAQQNIPVQVSIRRNGQELQKLTGTFTGSLAPNAQTEFVLDGSFATTAGEKYDLVATSGLVNDGFTANNQQQATFTVSANLAAPTDATAVRCGSATNYTLTGAGAGTLFWYTSLTDTMPVAAGNQAQVALSQTTGKLYAAYNDFRGTIGPKQKSFATGGGYNQFTPAVKLSAKAPMLLESARLYIGNSGNIRFTVYNAEGAPVSERTLAVTATRTTAGPGVQPNDPNDAGAVYYLGLEIPEAGEYQIAIAYENGATIFRNNEGVKGYPFGIPNVVSITGNTATETPLNFYYYFYDLQVTALGCKSDRTEAIMKSGTPVAKPVIAHQGTTLVSSAAEGNLWFLNNKLIANATGKVYTPTESGVYTVLVQLDGCISDVSQAFNFNLESSERNLGPELIASPNPSTGRFDLRLETSSTEDITFEVYDLLGKAIYTGSVEHNGQYQGTIDLSKRASGVYMLRAKHGSKTYSRKLVVQH</sequence>
<dbReference type="InterPro" id="IPR000209">
    <property type="entry name" value="Peptidase_S8/S53_dom"/>
</dbReference>
<evidence type="ECO:0000256" key="4">
    <source>
        <dbReference type="ARBA" id="ARBA00022825"/>
    </source>
</evidence>
<evidence type="ECO:0000256" key="2">
    <source>
        <dbReference type="ARBA" id="ARBA00022670"/>
    </source>
</evidence>
<proteinExistence type="inferred from homology"/>
<feature type="active site" description="Charge relay system" evidence="5">
    <location>
        <position position="157"/>
    </location>
</feature>
<feature type="active site" description="Charge relay system" evidence="5">
    <location>
        <position position="130"/>
    </location>
</feature>
<dbReference type="Proteomes" id="UP000251692">
    <property type="component" value="Unassembled WGS sequence"/>
</dbReference>
<dbReference type="InterPro" id="IPR036852">
    <property type="entry name" value="Peptidase_S8/S53_dom_sf"/>
</dbReference>
<keyword evidence="3 5" id="KW-0378">Hydrolase</keyword>
<dbReference type="InterPro" id="IPR008979">
    <property type="entry name" value="Galactose-bd-like_sf"/>
</dbReference>
<evidence type="ECO:0000259" key="9">
    <source>
        <dbReference type="Pfam" id="PF20009"/>
    </source>
</evidence>
<protein>
    <submittedName>
        <fullName evidence="10">Peptidase S8</fullName>
    </submittedName>
</protein>
<keyword evidence="6" id="KW-0732">Signal</keyword>
<dbReference type="EMBL" id="QMDV01000001">
    <property type="protein sequence ID" value="RAU84110.1"/>
    <property type="molecule type" value="Genomic_DNA"/>
</dbReference>